<proteinExistence type="predicted"/>
<evidence type="ECO:0000313" key="2">
    <source>
        <dbReference type="Proteomes" id="UP001057402"/>
    </source>
</evidence>
<sequence length="95" mass="10574">MDCPPRSHSSSFLPTTFPWYVYQSDPQDQIDFIVVLELMILLPVAAPEFIVVTLKDGWLSGIMCLLIGCYLLQEHIPATGGVHHLIMEPHGTQPG</sequence>
<accession>A0ACB9RUD3</accession>
<name>A0ACB9RUD3_9MYRT</name>
<comment type="caution">
    <text evidence="1">The sequence shown here is derived from an EMBL/GenBank/DDBJ whole genome shotgun (WGS) entry which is preliminary data.</text>
</comment>
<evidence type="ECO:0000313" key="1">
    <source>
        <dbReference type="EMBL" id="KAI4381184.1"/>
    </source>
</evidence>
<gene>
    <name evidence="1" type="ORF">MLD38_007285</name>
</gene>
<keyword evidence="2" id="KW-1185">Reference proteome</keyword>
<dbReference type="Proteomes" id="UP001057402">
    <property type="component" value="Chromosome 3"/>
</dbReference>
<protein>
    <submittedName>
        <fullName evidence="1">Uncharacterized protein</fullName>
    </submittedName>
</protein>
<dbReference type="EMBL" id="CM042882">
    <property type="protein sequence ID" value="KAI4381184.1"/>
    <property type="molecule type" value="Genomic_DNA"/>
</dbReference>
<reference evidence="2" key="1">
    <citation type="journal article" date="2023" name="Front. Plant Sci.">
        <title>Chromosomal-level genome assembly of Melastoma candidum provides insights into trichome evolution.</title>
        <authorList>
            <person name="Zhong Y."/>
            <person name="Wu W."/>
            <person name="Sun C."/>
            <person name="Zou P."/>
            <person name="Liu Y."/>
            <person name="Dai S."/>
            <person name="Zhou R."/>
        </authorList>
    </citation>
    <scope>NUCLEOTIDE SEQUENCE [LARGE SCALE GENOMIC DNA]</scope>
</reference>
<organism evidence="1 2">
    <name type="scientific">Melastoma candidum</name>
    <dbReference type="NCBI Taxonomy" id="119954"/>
    <lineage>
        <taxon>Eukaryota</taxon>
        <taxon>Viridiplantae</taxon>
        <taxon>Streptophyta</taxon>
        <taxon>Embryophyta</taxon>
        <taxon>Tracheophyta</taxon>
        <taxon>Spermatophyta</taxon>
        <taxon>Magnoliopsida</taxon>
        <taxon>eudicotyledons</taxon>
        <taxon>Gunneridae</taxon>
        <taxon>Pentapetalae</taxon>
        <taxon>rosids</taxon>
        <taxon>malvids</taxon>
        <taxon>Myrtales</taxon>
        <taxon>Melastomataceae</taxon>
        <taxon>Melastomatoideae</taxon>
        <taxon>Melastomateae</taxon>
        <taxon>Melastoma</taxon>
    </lineage>
</organism>